<dbReference type="EMBL" id="VOBR01000054">
    <property type="protein sequence ID" value="TWP44175.1"/>
    <property type="molecule type" value="Genomic_DNA"/>
</dbReference>
<dbReference type="GO" id="GO:0008081">
    <property type="term" value="F:phosphoric diester hydrolase activity"/>
    <property type="evidence" value="ECO:0007669"/>
    <property type="project" value="InterPro"/>
</dbReference>
<dbReference type="Gene3D" id="3.20.20.190">
    <property type="entry name" value="Phosphatidylinositol (PI) phosphodiesterase"/>
    <property type="match status" value="1"/>
</dbReference>
<dbReference type="SUPFAM" id="SSF51695">
    <property type="entry name" value="PLC-like phosphodiesterases"/>
    <property type="match status" value="1"/>
</dbReference>
<dbReference type="InterPro" id="IPR032075">
    <property type="entry name" value="PI-PLC-C1"/>
</dbReference>
<reference evidence="2 3" key="1">
    <citation type="submission" date="2019-07" db="EMBL/GenBank/DDBJ databases">
        <title>Lentzea xizangensis sp. nov., isolated from Qinghai-Tibetan Plateau Soils.</title>
        <authorList>
            <person name="Huang J."/>
        </authorList>
    </citation>
    <scope>NUCLEOTIDE SEQUENCE [LARGE SCALE GENOMIC DNA]</scope>
    <source>
        <strain evidence="2 3">FXJ1.1311</strain>
    </source>
</reference>
<name>A0A563EGV0_9PSEU</name>
<dbReference type="PROSITE" id="PS50007">
    <property type="entry name" value="PIPLC_X_DOMAIN"/>
    <property type="match status" value="1"/>
</dbReference>
<gene>
    <name evidence="2" type="ORF">FKR81_41545</name>
</gene>
<keyword evidence="3" id="KW-1185">Reference proteome</keyword>
<evidence type="ECO:0000256" key="1">
    <source>
        <dbReference type="SAM" id="SignalP"/>
    </source>
</evidence>
<dbReference type="InterPro" id="IPR017946">
    <property type="entry name" value="PLC-like_Pdiesterase_TIM-brl"/>
</dbReference>
<evidence type="ECO:0000313" key="2">
    <source>
        <dbReference type="EMBL" id="TWP44175.1"/>
    </source>
</evidence>
<dbReference type="RefSeq" id="WP_146360891.1">
    <property type="nucleotide sequence ID" value="NZ_VOBR01000054.1"/>
</dbReference>
<dbReference type="OrthoDB" id="195526at2"/>
<sequence>MRIRSAVLLLVSAFVVVPHAAQADPYPRYNEVYGVATHNSYWLNRSDRADFFASGTQEILSDQLLHERVRALELDIHSEGAPAGRWKVYHTSDSEDFTCRYLDDCLQMLRNFQYAVPRHEVVNVMIELKNVVPHTGATFPGIPTNANFNDSHTIEQFDDTVRQVLGTSLYTPADFLSRCTPGSTMVSCMASAGWPTVDQLRGKFIVNLIGNWSTAGADWVRYATHDVPHRAAFPMQSVFEVDPTCRASWLTPANSRVAATGIQVHGLDAAGRATDPYCVRDISDFDPSPPIDTTARQAAFQASVFWQLEDIGPNGTGKAAVFLRHNGVVRGADSFDHRPGCNSYPWQCQENRIDAGYQFLQTDYPWHVVGNTDPSQRVLRRDGVPVREPGARLHVHTGQTPTYWPFVHDTVPATSRRWWETTVSTTRNGDTWGKVTTAGVFVTDVLKTCPAPGLDKQDSCTNYARPAQDGGDGSLRAASADNSSWIQIGRQKNTVPGPSFYQENVSLYIRVARHGTVHDTRLNAPRYGTCRDGQDPNSDGVSWTCIGNMIAFAVDNRGNGATVRVYSAGRLTTTGVPDWQEIAAEEFDTPLTNQGLSALGDVLYAGSRRGTGLWPDASLREITLADLPGRGIPPGATVTDLSVR</sequence>
<organism evidence="2 3">
    <name type="scientific">Lentzea tibetensis</name>
    <dbReference type="NCBI Taxonomy" id="2591470"/>
    <lineage>
        <taxon>Bacteria</taxon>
        <taxon>Bacillati</taxon>
        <taxon>Actinomycetota</taxon>
        <taxon>Actinomycetes</taxon>
        <taxon>Pseudonocardiales</taxon>
        <taxon>Pseudonocardiaceae</taxon>
        <taxon>Lentzea</taxon>
    </lineage>
</organism>
<comment type="caution">
    <text evidence="2">The sequence shown here is derived from an EMBL/GenBank/DDBJ whole genome shotgun (WGS) entry which is preliminary data.</text>
</comment>
<dbReference type="Proteomes" id="UP000316639">
    <property type="component" value="Unassembled WGS sequence"/>
</dbReference>
<proteinExistence type="predicted"/>
<feature type="signal peptide" evidence="1">
    <location>
        <begin position="1"/>
        <end position="23"/>
    </location>
</feature>
<dbReference type="Pfam" id="PF16670">
    <property type="entry name" value="PI-PLC-C1"/>
    <property type="match status" value="1"/>
</dbReference>
<dbReference type="GO" id="GO:0006629">
    <property type="term" value="P:lipid metabolic process"/>
    <property type="evidence" value="ECO:0007669"/>
    <property type="project" value="InterPro"/>
</dbReference>
<dbReference type="AlphaFoldDB" id="A0A563EGV0"/>
<evidence type="ECO:0000313" key="3">
    <source>
        <dbReference type="Proteomes" id="UP000316639"/>
    </source>
</evidence>
<accession>A0A563EGV0</accession>
<protein>
    <submittedName>
        <fullName evidence="2">Uncharacterized protein</fullName>
    </submittedName>
</protein>
<keyword evidence="1" id="KW-0732">Signal</keyword>
<feature type="chain" id="PRO_5021764311" evidence="1">
    <location>
        <begin position="24"/>
        <end position="644"/>
    </location>
</feature>